<dbReference type="InterPro" id="IPR050595">
    <property type="entry name" value="Bact_response_regulator"/>
</dbReference>
<dbReference type="InterPro" id="IPR011006">
    <property type="entry name" value="CheY-like_superfamily"/>
</dbReference>
<dbReference type="PANTHER" id="PTHR44591:SF20">
    <property type="entry name" value="PROTEIN PILH"/>
    <property type="match status" value="1"/>
</dbReference>
<feature type="domain" description="Response regulatory" evidence="2">
    <location>
        <begin position="33"/>
        <end position="149"/>
    </location>
</feature>
<dbReference type="Pfam" id="PF00072">
    <property type="entry name" value="Response_reg"/>
    <property type="match status" value="1"/>
</dbReference>
<accession>A0A3B1AKP6</accession>
<dbReference type="PROSITE" id="PS50110">
    <property type="entry name" value="RESPONSE_REGULATORY"/>
    <property type="match status" value="1"/>
</dbReference>
<reference evidence="3" key="1">
    <citation type="submission" date="2018-06" db="EMBL/GenBank/DDBJ databases">
        <authorList>
            <person name="Zhirakovskaya E."/>
        </authorList>
    </citation>
    <scope>NUCLEOTIDE SEQUENCE</scope>
</reference>
<dbReference type="EMBL" id="UOFV01000464">
    <property type="protein sequence ID" value="VAX04322.1"/>
    <property type="molecule type" value="Genomic_DNA"/>
</dbReference>
<dbReference type="Gene3D" id="3.40.50.2300">
    <property type="match status" value="1"/>
</dbReference>
<evidence type="ECO:0000313" key="3">
    <source>
        <dbReference type="EMBL" id="VAX04322.1"/>
    </source>
</evidence>
<dbReference type="AlphaFoldDB" id="A0A3B1AKP6"/>
<evidence type="ECO:0000256" key="1">
    <source>
        <dbReference type="ARBA" id="ARBA00022553"/>
    </source>
</evidence>
<dbReference type="PANTHER" id="PTHR44591">
    <property type="entry name" value="STRESS RESPONSE REGULATOR PROTEIN 1"/>
    <property type="match status" value="1"/>
</dbReference>
<organism evidence="3">
    <name type="scientific">hydrothermal vent metagenome</name>
    <dbReference type="NCBI Taxonomy" id="652676"/>
    <lineage>
        <taxon>unclassified sequences</taxon>
        <taxon>metagenomes</taxon>
        <taxon>ecological metagenomes</taxon>
    </lineage>
</organism>
<name>A0A3B1AKP6_9ZZZZ</name>
<protein>
    <submittedName>
        <fullName evidence="3">Twitching motility protein PilH</fullName>
    </submittedName>
</protein>
<dbReference type="SMART" id="SM00448">
    <property type="entry name" value="REC"/>
    <property type="match status" value="1"/>
</dbReference>
<dbReference type="InterPro" id="IPR001789">
    <property type="entry name" value="Sig_transdc_resp-reg_receiver"/>
</dbReference>
<proteinExistence type="predicted"/>
<gene>
    <name evidence="3" type="ORF">MNBD_GAMMA19-1539</name>
</gene>
<evidence type="ECO:0000259" key="2">
    <source>
        <dbReference type="PROSITE" id="PS50110"/>
    </source>
</evidence>
<dbReference type="GO" id="GO:0000160">
    <property type="term" value="P:phosphorelay signal transduction system"/>
    <property type="evidence" value="ECO:0007669"/>
    <property type="project" value="InterPro"/>
</dbReference>
<keyword evidence="1" id="KW-0597">Phosphoprotein</keyword>
<sequence length="156" mass="17373">MKPFSLKNLFTSNTKIVKERRHNPRPASDYDFTILIVDDSRTAVATFTKMLTQAGFKTISASDGLEGVAAAKEHLPDLILMDVVMPGLNGFQATRQIRKNDTTSHIPIIIVSGEQQATEQFWGKRVGANAFLTKPVDRGQLFEGIFEMMDKKTEGQ</sequence>
<dbReference type="SUPFAM" id="SSF52172">
    <property type="entry name" value="CheY-like"/>
    <property type="match status" value="1"/>
</dbReference>